<name>A0AAV5D3M6_ELECO</name>
<protein>
    <submittedName>
        <fullName evidence="3">Uncharacterized protein</fullName>
    </submittedName>
</protein>
<evidence type="ECO:0000313" key="3">
    <source>
        <dbReference type="EMBL" id="GJN04762.1"/>
    </source>
</evidence>
<dbReference type="EMBL" id="BQKI01000011">
    <property type="protein sequence ID" value="GJN04762.1"/>
    <property type="molecule type" value="Genomic_DNA"/>
</dbReference>
<comment type="caution">
    <text evidence="3">The sequence shown here is derived from an EMBL/GenBank/DDBJ whole genome shotgun (WGS) entry which is preliminary data.</text>
</comment>
<dbReference type="InterPro" id="IPR023213">
    <property type="entry name" value="CAT-like_dom_sf"/>
</dbReference>
<evidence type="ECO:0000256" key="1">
    <source>
        <dbReference type="ARBA" id="ARBA00022679"/>
    </source>
</evidence>
<evidence type="ECO:0000313" key="4">
    <source>
        <dbReference type="Proteomes" id="UP001054889"/>
    </source>
</evidence>
<keyword evidence="4" id="KW-1185">Reference proteome</keyword>
<sequence length="154" mass="15831">MSPPVPEKYLGNCVGPALAIASKAELTQQPGAGGVFAACAAVAAGIAEAVTEIGTPGMDAWMERIRDVGKSMGVLSVAGSPRFRVYDLDFGFGRPKKVDIVSVARTGAVAVAESRGGEKGGGMEVGVSLQPEAMDRFRECFADAVAWLRGTGAQ</sequence>
<dbReference type="InterPro" id="IPR051504">
    <property type="entry name" value="Plant_metabolite_acyltrans"/>
</dbReference>
<reference evidence="3" key="2">
    <citation type="submission" date="2021-12" db="EMBL/GenBank/DDBJ databases">
        <title>Resequencing data analysis of finger millet.</title>
        <authorList>
            <person name="Hatakeyama M."/>
            <person name="Aluri S."/>
            <person name="Balachadran M.T."/>
            <person name="Sivarajan S.R."/>
            <person name="Poveda L."/>
            <person name="Shimizu-Inatsugi R."/>
            <person name="Schlapbach R."/>
            <person name="Sreeman S.M."/>
            <person name="Shimizu K.K."/>
        </authorList>
    </citation>
    <scope>NUCLEOTIDE SEQUENCE</scope>
</reference>
<keyword evidence="2" id="KW-0012">Acyltransferase</keyword>
<dbReference type="Gene3D" id="3.30.559.10">
    <property type="entry name" value="Chloramphenicol acetyltransferase-like domain"/>
    <property type="match status" value="1"/>
</dbReference>
<dbReference type="Pfam" id="PF02458">
    <property type="entry name" value="Transferase"/>
    <property type="match status" value="1"/>
</dbReference>
<dbReference type="PANTHER" id="PTHR31625">
    <property type="match status" value="1"/>
</dbReference>
<reference evidence="3" key="1">
    <citation type="journal article" date="2018" name="DNA Res.">
        <title>Multiple hybrid de novo genome assembly of finger millet, an orphan allotetraploid crop.</title>
        <authorList>
            <person name="Hatakeyama M."/>
            <person name="Aluri S."/>
            <person name="Balachadran M.T."/>
            <person name="Sivarajan S.R."/>
            <person name="Patrignani A."/>
            <person name="Gruter S."/>
            <person name="Poveda L."/>
            <person name="Shimizu-Inatsugi R."/>
            <person name="Baeten J."/>
            <person name="Francoijs K.J."/>
            <person name="Nataraja K.N."/>
            <person name="Reddy Y.A.N."/>
            <person name="Phadnis S."/>
            <person name="Ravikumar R.L."/>
            <person name="Schlapbach R."/>
            <person name="Sreeman S.M."/>
            <person name="Shimizu K.K."/>
        </authorList>
    </citation>
    <scope>NUCLEOTIDE SEQUENCE</scope>
</reference>
<accession>A0AAV5D3M6</accession>
<dbReference type="GO" id="GO:0016747">
    <property type="term" value="F:acyltransferase activity, transferring groups other than amino-acyl groups"/>
    <property type="evidence" value="ECO:0007669"/>
    <property type="project" value="UniProtKB-ARBA"/>
</dbReference>
<evidence type="ECO:0000256" key="2">
    <source>
        <dbReference type="ARBA" id="ARBA00023315"/>
    </source>
</evidence>
<dbReference type="Proteomes" id="UP001054889">
    <property type="component" value="Unassembled WGS sequence"/>
</dbReference>
<gene>
    <name evidence="3" type="primary">ga22334</name>
    <name evidence="3" type="ORF">PR202_ga22334</name>
</gene>
<dbReference type="AlphaFoldDB" id="A0AAV5D3M6"/>
<proteinExistence type="predicted"/>
<organism evidence="3 4">
    <name type="scientific">Eleusine coracana subsp. coracana</name>
    <dbReference type="NCBI Taxonomy" id="191504"/>
    <lineage>
        <taxon>Eukaryota</taxon>
        <taxon>Viridiplantae</taxon>
        <taxon>Streptophyta</taxon>
        <taxon>Embryophyta</taxon>
        <taxon>Tracheophyta</taxon>
        <taxon>Spermatophyta</taxon>
        <taxon>Magnoliopsida</taxon>
        <taxon>Liliopsida</taxon>
        <taxon>Poales</taxon>
        <taxon>Poaceae</taxon>
        <taxon>PACMAD clade</taxon>
        <taxon>Chloridoideae</taxon>
        <taxon>Cynodonteae</taxon>
        <taxon>Eleusininae</taxon>
        <taxon>Eleusine</taxon>
    </lineage>
</organism>
<keyword evidence="1" id="KW-0808">Transferase</keyword>